<evidence type="ECO:0000256" key="4">
    <source>
        <dbReference type="ARBA" id="ARBA00022989"/>
    </source>
</evidence>
<feature type="transmembrane region" description="Helical" evidence="6">
    <location>
        <begin position="37"/>
        <end position="57"/>
    </location>
</feature>
<keyword evidence="3 6" id="KW-0812">Transmembrane</keyword>
<proteinExistence type="inferred from homology"/>
<feature type="transmembrane region" description="Helical" evidence="6">
    <location>
        <begin position="408"/>
        <end position="427"/>
    </location>
</feature>
<evidence type="ECO:0000313" key="8">
    <source>
        <dbReference type="Proteomes" id="UP000759131"/>
    </source>
</evidence>
<protein>
    <recommendedName>
        <fullName evidence="9">LMBR1 domain-containing protein 2</fullName>
    </recommendedName>
</protein>
<name>A0A7R9KYP4_9ACAR</name>
<dbReference type="OrthoDB" id="203099at2759"/>
<dbReference type="EMBL" id="CAJPIZ010009680">
    <property type="protein sequence ID" value="CAG2112013.1"/>
    <property type="molecule type" value="Genomic_DNA"/>
</dbReference>
<evidence type="ECO:0000256" key="5">
    <source>
        <dbReference type="ARBA" id="ARBA00023136"/>
    </source>
</evidence>
<keyword evidence="5 6" id="KW-0472">Membrane</keyword>
<feature type="transmembrane region" description="Helical" evidence="6">
    <location>
        <begin position="7"/>
        <end position="25"/>
    </location>
</feature>
<comment type="similarity">
    <text evidence="2">Belongs to the LIMR family.</text>
</comment>
<evidence type="ECO:0000256" key="1">
    <source>
        <dbReference type="ARBA" id="ARBA00004141"/>
    </source>
</evidence>
<organism evidence="7">
    <name type="scientific">Medioppia subpectinata</name>
    <dbReference type="NCBI Taxonomy" id="1979941"/>
    <lineage>
        <taxon>Eukaryota</taxon>
        <taxon>Metazoa</taxon>
        <taxon>Ecdysozoa</taxon>
        <taxon>Arthropoda</taxon>
        <taxon>Chelicerata</taxon>
        <taxon>Arachnida</taxon>
        <taxon>Acari</taxon>
        <taxon>Acariformes</taxon>
        <taxon>Sarcoptiformes</taxon>
        <taxon>Oribatida</taxon>
        <taxon>Brachypylina</taxon>
        <taxon>Oppioidea</taxon>
        <taxon>Oppiidae</taxon>
        <taxon>Medioppia</taxon>
    </lineage>
</organism>
<accession>A0A7R9KYP4</accession>
<gene>
    <name evidence="7" type="ORF">OSB1V03_LOCUS11992</name>
</gene>
<dbReference type="PANTHER" id="PTHR21355">
    <property type="entry name" value="G-PROTEIN COUPLED RECEPTOR-ASSOCIATED PROTEIN LMBRD2"/>
    <property type="match status" value="1"/>
</dbReference>
<keyword evidence="4 6" id="KW-1133">Transmembrane helix</keyword>
<dbReference type="EMBL" id="OC864255">
    <property type="protein sequence ID" value="CAD7631583.1"/>
    <property type="molecule type" value="Genomic_DNA"/>
</dbReference>
<evidence type="ECO:0000256" key="3">
    <source>
        <dbReference type="ARBA" id="ARBA00022692"/>
    </source>
</evidence>
<dbReference type="Proteomes" id="UP000759131">
    <property type="component" value="Unassembled WGS sequence"/>
</dbReference>
<dbReference type="PANTHER" id="PTHR21355:SF0">
    <property type="entry name" value="G-PROTEIN COUPLED RECEPTOR-ASSOCIATED PROTEIN LMBRD2"/>
    <property type="match status" value="1"/>
</dbReference>
<evidence type="ECO:0008006" key="9">
    <source>
        <dbReference type="Google" id="ProtNLM"/>
    </source>
</evidence>
<dbReference type="Pfam" id="PF04791">
    <property type="entry name" value="LMBR1"/>
    <property type="match status" value="1"/>
</dbReference>
<feature type="transmembrane region" description="Helical" evidence="6">
    <location>
        <begin position="448"/>
        <end position="472"/>
    </location>
</feature>
<keyword evidence="8" id="KW-1185">Reference proteome</keyword>
<reference evidence="7" key="1">
    <citation type="submission" date="2020-11" db="EMBL/GenBank/DDBJ databases">
        <authorList>
            <person name="Tran Van P."/>
        </authorList>
    </citation>
    <scope>NUCLEOTIDE SEQUENCE</scope>
</reference>
<comment type="subcellular location">
    <subcellularLocation>
        <location evidence="1">Membrane</location>
        <topology evidence="1">Multi-pass membrane protein</topology>
    </subcellularLocation>
</comment>
<dbReference type="InterPro" id="IPR006876">
    <property type="entry name" value="LMBR1-like_membr_prot"/>
</dbReference>
<feature type="non-terminal residue" evidence="7">
    <location>
        <position position="550"/>
    </location>
</feature>
<sequence length="550" mass="63500">MLCLAMAFWPLTVEIIITFVLSSYLLNRFGNWVDQNIVTTVSVFISWFFSFIVIFILPLDISTTTYLQCLQDFNITSHETVVHQMVDQLNVTNVTTTAVPLIPILPTLSPCEEPWSYAPNQVLPTLWRIVYWTSQVLTWIVLPLMQSYSMAGEFTAGGKLKAALIDNAIYYGSFAVIFIVFIIYVSIKTHLSLEGIKIICITAANTWGLFLLVVLLGYGLVEIPRSCFNSSHYGRTLSYLYFRVSKLSAEKCESDEKLEDVLEEIQTCLESLSGDHDPMRPYLDIIVDKCPPEWKQQMMTRLAQNSSLSVNYSGNGFNEKSLTRMHKNIIQAMQTNHRTHCQWNRIISQSIEWEDVAKNEVSLSRLYRPTIEKRRSMSTLANIIRESVYTPKIEWYWKCLFRSYFYRVLGYVLTVFSLMVVWSEMTFSVESIPLSIFALIMKALRNNYSYFLIESFSIVSIAYLCVCAYYTVFKIRIFNYYYLSAHHQTDEYSLIFCGMLLCRLAPPLCLNYLGLIQLDSHITHITKKETAFTQIMGHLDVISFIGDIFN</sequence>
<feature type="transmembrane region" description="Helical" evidence="6">
    <location>
        <begin position="492"/>
        <end position="513"/>
    </location>
</feature>
<dbReference type="GO" id="GO:0016020">
    <property type="term" value="C:membrane"/>
    <property type="evidence" value="ECO:0007669"/>
    <property type="project" value="UniProtKB-SubCell"/>
</dbReference>
<evidence type="ECO:0000256" key="6">
    <source>
        <dbReference type="SAM" id="Phobius"/>
    </source>
</evidence>
<feature type="transmembrane region" description="Helical" evidence="6">
    <location>
        <begin position="199"/>
        <end position="221"/>
    </location>
</feature>
<evidence type="ECO:0000313" key="7">
    <source>
        <dbReference type="EMBL" id="CAD7631583.1"/>
    </source>
</evidence>
<dbReference type="InterPro" id="IPR051584">
    <property type="entry name" value="GPCR-associated_LMBR1"/>
</dbReference>
<dbReference type="AlphaFoldDB" id="A0A7R9KYP4"/>
<feature type="transmembrane region" description="Helical" evidence="6">
    <location>
        <begin position="168"/>
        <end position="187"/>
    </location>
</feature>
<evidence type="ECO:0000256" key="2">
    <source>
        <dbReference type="ARBA" id="ARBA00010487"/>
    </source>
</evidence>